<dbReference type="SUPFAM" id="SSF56436">
    <property type="entry name" value="C-type lectin-like"/>
    <property type="match status" value="1"/>
</dbReference>
<evidence type="ECO:0000313" key="1">
    <source>
        <dbReference type="EMBL" id="GFO31972.1"/>
    </source>
</evidence>
<sequence length="96" mass="11447">MNFFYVLGYVFYNIIPVHRGSKYKKNADSFDLAKMNERCKGSGGYLVQLNNYREYRYLKYELSRIRNRSLVYTGITDLGSEGHFYNYNDKKSLRDV</sequence>
<organism evidence="1 2">
    <name type="scientific">Plakobranchus ocellatus</name>
    <dbReference type="NCBI Taxonomy" id="259542"/>
    <lineage>
        <taxon>Eukaryota</taxon>
        <taxon>Metazoa</taxon>
        <taxon>Spiralia</taxon>
        <taxon>Lophotrochozoa</taxon>
        <taxon>Mollusca</taxon>
        <taxon>Gastropoda</taxon>
        <taxon>Heterobranchia</taxon>
        <taxon>Euthyneura</taxon>
        <taxon>Panpulmonata</taxon>
        <taxon>Sacoglossa</taxon>
        <taxon>Placobranchoidea</taxon>
        <taxon>Plakobranchidae</taxon>
        <taxon>Plakobranchus</taxon>
    </lineage>
</organism>
<dbReference type="AlphaFoldDB" id="A0AAV4CKA7"/>
<dbReference type="EMBL" id="BLXT01006508">
    <property type="protein sequence ID" value="GFO31972.1"/>
    <property type="molecule type" value="Genomic_DNA"/>
</dbReference>
<dbReference type="InterPro" id="IPR016186">
    <property type="entry name" value="C-type_lectin-like/link_sf"/>
</dbReference>
<dbReference type="Proteomes" id="UP000735302">
    <property type="component" value="Unassembled WGS sequence"/>
</dbReference>
<evidence type="ECO:0000313" key="2">
    <source>
        <dbReference type="Proteomes" id="UP000735302"/>
    </source>
</evidence>
<keyword evidence="2" id="KW-1185">Reference proteome</keyword>
<gene>
    <name evidence="1" type="ORF">PoB_005847700</name>
</gene>
<dbReference type="Gene3D" id="3.10.100.10">
    <property type="entry name" value="Mannose-Binding Protein A, subunit A"/>
    <property type="match status" value="1"/>
</dbReference>
<proteinExistence type="predicted"/>
<name>A0AAV4CKA7_9GAST</name>
<dbReference type="CDD" id="cd00037">
    <property type="entry name" value="CLECT"/>
    <property type="match status" value="1"/>
</dbReference>
<comment type="caution">
    <text evidence="1">The sequence shown here is derived from an EMBL/GenBank/DDBJ whole genome shotgun (WGS) entry which is preliminary data.</text>
</comment>
<accession>A0AAV4CKA7</accession>
<dbReference type="InterPro" id="IPR016187">
    <property type="entry name" value="CTDL_fold"/>
</dbReference>
<reference evidence="1 2" key="1">
    <citation type="journal article" date="2021" name="Elife">
        <title>Chloroplast acquisition without the gene transfer in kleptoplastic sea slugs, Plakobranchus ocellatus.</title>
        <authorList>
            <person name="Maeda T."/>
            <person name="Takahashi S."/>
            <person name="Yoshida T."/>
            <person name="Shimamura S."/>
            <person name="Takaki Y."/>
            <person name="Nagai Y."/>
            <person name="Toyoda A."/>
            <person name="Suzuki Y."/>
            <person name="Arimoto A."/>
            <person name="Ishii H."/>
            <person name="Satoh N."/>
            <person name="Nishiyama T."/>
            <person name="Hasebe M."/>
            <person name="Maruyama T."/>
            <person name="Minagawa J."/>
            <person name="Obokata J."/>
            <person name="Shigenobu S."/>
        </authorList>
    </citation>
    <scope>NUCLEOTIDE SEQUENCE [LARGE SCALE GENOMIC DNA]</scope>
</reference>
<protein>
    <submittedName>
        <fullName evidence="1">Uncharacterized protein</fullName>
    </submittedName>
</protein>